<dbReference type="AlphaFoldDB" id="A0A7X9IJT0"/>
<gene>
    <name evidence="1" type="ORF">GYA55_07325</name>
</gene>
<accession>A0A7X9IJT0</accession>
<dbReference type="Proteomes" id="UP000524246">
    <property type="component" value="Unassembled WGS sequence"/>
</dbReference>
<reference evidence="1 2" key="1">
    <citation type="journal article" date="2020" name="Biotechnol. Biofuels">
        <title>New insights from the biogas microbiome by comprehensive genome-resolved metagenomics of nearly 1600 species originating from multiple anaerobic digesters.</title>
        <authorList>
            <person name="Campanaro S."/>
            <person name="Treu L."/>
            <person name="Rodriguez-R L.M."/>
            <person name="Kovalovszki A."/>
            <person name="Ziels R.M."/>
            <person name="Maus I."/>
            <person name="Zhu X."/>
            <person name="Kougias P.G."/>
            <person name="Basile A."/>
            <person name="Luo G."/>
            <person name="Schluter A."/>
            <person name="Konstantinidis K.T."/>
            <person name="Angelidaki I."/>
        </authorList>
    </citation>
    <scope>NUCLEOTIDE SEQUENCE [LARGE SCALE GENOMIC DNA]</scope>
    <source>
        <strain evidence="1">AS27yjCOA_65</strain>
    </source>
</reference>
<dbReference type="EMBL" id="JAAZON010000324">
    <property type="protein sequence ID" value="NMC62965.1"/>
    <property type="molecule type" value="Genomic_DNA"/>
</dbReference>
<sequence length="255" mass="28522">MQGFSALRVIFLLSCTILIQGCSALSFSWYDKVTSEPELEVEEHENPVQILIDNEKNDGERLYIKGRVKAKTAVQLRQVVVRLVSLKNGEQIGAAYYPLAEKEKERGGDGMLAANDEVSFSISVPAKEITDYQLELLWGEEALNYLVSVEPAVTPVNEEYLRIEEVQLFPPDCGESTCEGKSYLLAKLKNTSNKVIKALILALELKGAEENVLPLNDLALQPGAYRPLRLEIDLSYEQALKLKPELRVLKVDIVQ</sequence>
<evidence type="ECO:0000313" key="2">
    <source>
        <dbReference type="Proteomes" id="UP000524246"/>
    </source>
</evidence>
<protein>
    <submittedName>
        <fullName evidence="1">Uncharacterized protein</fullName>
    </submittedName>
</protein>
<organism evidence="1 2">
    <name type="scientific">SAR324 cluster bacterium</name>
    <dbReference type="NCBI Taxonomy" id="2024889"/>
    <lineage>
        <taxon>Bacteria</taxon>
        <taxon>Deltaproteobacteria</taxon>
        <taxon>SAR324 cluster</taxon>
    </lineage>
</organism>
<name>A0A7X9IJT0_9DELT</name>
<evidence type="ECO:0000313" key="1">
    <source>
        <dbReference type="EMBL" id="NMC62965.1"/>
    </source>
</evidence>
<proteinExistence type="predicted"/>
<comment type="caution">
    <text evidence="1">The sequence shown here is derived from an EMBL/GenBank/DDBJ whole genome shotgun (WGS) entry which is preliminary data.</text>
</comment>